<name>A0A0A1SXH1_9HYPO</name>
<keyword evidence="2" id="KW-1185">Reference proteome</keyword>
<proteinExistence type="predicted"/>
<dbReference type="HOGENOM" id="CLU_047846_2_0_1"/>
<accession>A0A0A1SXH1</accession>
<gene>
    <name evidence="1" type="ORF">VHEMI05263</name>
</gene>
<dbReference type="EMBL" id="CDHN01000002">
    <property type="protein sequence ID" value="CEJ89421.1"/>
    <property type="molecule type" value="Genomic_DNA"/>
</dbReference>
<evidence type="ECO:0000313" key="2">
    <source>
        <dbReference type="Proteomes" id="UP000039046"/>
    </source>
</evidence>
<protein>
    <submittedName>
        <fullName evidence="1">Uncharacterized protein</fullName>
    </submittedName>
</protein>
<dbReference type="Proteomes" id="UP000039046">
    <property type="component" value="Unassembled WGS sequence"/>
</dbReference>
<sequence length="383" mass="42729">MSNQTVKSTLRSLGRFNGVSSALLGPSRRQFSTTCRRDIRATFEMTENPELNHVLKTIQDKIVLPAHLPAKQRKMVFDTKQRGRLEQNPVILDIEDLEHKFEPIDRFKDLPNAKKMLRLALSKMETSEDWKNLPILLTGYKQAQIKLSPVEWASTVRKACDSGNVHIILECAKQPEATGLNISHPDIAALLLSFLNDRTVVTNMDAAETTQSLKFCETILDLLARPQHAPATHTAKLARAENNKLFRGLVLFARLSLLKSEIQAEAATDRLSLLAQDEVDRLTTLWGDSHQSNLEELSDISLLSPKQTSTPTDSNLSGFYYTRVIAQNIRALADAQQLLDSDASKLQPIQKALQEHLGNVVKANSSKAESWGKEYETIVGAAL</sequence>
<evidence type="ECO:0000313" key="1">
    <source>
        <dbReference type="EMBL" id="CEJ89421.1"/>
    </source>
</evidence>
<dbReference type="OrthoDB" id="5405126at2759"/>
<organism evidence="1 2">
    <name type="scientific">[Torrubiella] hemipterigena</name>
    <dbReference type="NCBI Taxonomy" id="1531966"/>
    <lineage>
        <taxon>Eukaryota</taxon>
        <taxon>Fungi</taxon>
        <taxon>Dikarya</taxon>
        <taxon>Ascomycota</taxon>
        <taxon>Pezizomycotina</taxon>
        <taxon>Sordariomycetes</taxon>
        <taxon>Hypocreomycetidae</taxon>
        <taxon>Hypocreales</taxon>
        <taxon>Clavicipitaceae</taxon>
        <taxon>Clavicipitaceae incertae sedis</taxon>
        <taxon>'Torrubiella' clade</taxon>
    </lineage>
</organism>
<dbReference type="AlphaFoldDB" id="A0A0A1SXH1"/>
<reference evidence="1 2" key="1">
    <citation type="journal article" date="2015" name="Genome Announc.">
        <title>Draft Genome Sequence and Gene Annotation of the Entomopathogenic Fungus Verticillium hemipterigenum.</title>
        <authorList>
            <person name="Horn F."/>
            <person name="Habel A."/>
            <person name="Scharf D.H."/>
            <person name="Dworschak J."/>
            <person name="Brakhage A.A."/>
            <person name="Guthke R."/>
            <person name="Hertweck C."/>
            <person name="Linde J."/>
        </authorList>
    </citation>
    <scope>NUCLEOTIDE SEQUENCE [LARGE SCALE GENOMIC DNA]</scope>
</reference>